<keyword evidence="2" id="KW-1185">Reference proteome</keyword>
<dbReference type="HOGENOM" id="CLU_079815_0_0_0"/>
<protein>
    <submittedName>
        <fullName evidence="1">Glycosyl transferase group 1</fullName>
    </submittedName>
</protein>
<name>H0UMU6_9BACT</name>
<keyword evidence="1" id="KW-0808">Transferase</keyword>
<sequence>MAFLPEIDAYIKYFNEMQCFEAYDSFVLGEYSEKDFDVIWEFKGLGGSRPRNSVLIHEYASLSTGLLPKFKNLFKTKINPRPDLRVFLNNDVMHGFGFNDGVEFCLRDMGIDESFLIARNSIKDKEYDFVYVGPVSRVRGIDRLLSLFSKNKLGKICLIGNVDDGIYSSYKNNKDIIFVGRVPYSCVPEIAAKAVYGINFIPNKYPYNIQTSTKLLEYLALGLKIITTDYKWLRLFEKNNKCNFYKISDRDIDINIEGLKRYNFVINFEADRFIWKNIIHNSGIEQKILKLINETS</sequence>
<evidence type="ECO:0000313" key="1">
    <source>
        <dbReference type="EMBL" id="EHM09241.1"/>
    </source>
</evidence>
<evidence type="ECO:0000313" key="2">
    <source>
        <dbReference type="Proteomes" id="UP000005730"/>
    </source>
</evidence>
<gene>
    <name evidence="1" type="ORF">TheveDRAFT_0052</name>
</gene>
<dbReference type="EMBL" id="CM001377">
    <property type="protein sequence ID" value="EHM09241.1"/>
    <property type="molecule type" value="Genomic_DNA"/>
</dbReference>
<dbReference type="AlphaFoldDB" id="H0UMU6"/>
<dbReference type="GO" id="GO:0016740">
    <property type="term" value="F:transferase activity"/>
    <property type="evidence" value="ECO:0007669"/>
    <property type="project" value="UniProtKB-KW"/>
</dbReference>
<proteinExistence type="predicted"/>
<reference evidence="1 2" key="1">
    <citation type="submission" date="2011-10" db="EMBL/GenBank/DDBJ databases">
        <title>The Noncontiguous Finished genome of Thermanaerovibrio velox DSM 12556.</title>
        <authorList>
            <consortium name="US DOE Joint Genome Institute (JGI-PGF)"/>
            <person name="Lucas S."/>
            <person name="Copeland A."/>
            <person name="Lapidus A."/>
            <person name="Glavina del Rio T."/>
            <person name="Dalin E."/>
            <person name="Tice H."/>
            <person name="Bruce D."/>
            <person name="Goodwin L."/>
            <person name="Pitluck S."/>
            <person name="Peters L."/>
            <person name="Mikhailova N."/>
            <person name="Teshima H."/>
            <person name="Kyrpides N."/>
            <person name="Mavromatis K."/>
            <person name="Ivanova N."/>
            <person name="Markowitz V."/>
            <person name="Cheng J.-F."/>
            <person name="Hugenholtz P."/>
            <person name="Woyke T."/>
            <person name="Wu D."/>
            <person name="Spring S."/>
            <person name="Brambilla E.-M."/>
            <person name="Klenk H.-P."/>
            <person name="Eisen J.A."/>
        </authorList>
    </citation>
    <scope>NUCLEOTIDE SEQUENCE [LARGE SCALE GENOMIC DNA]</scope>
    <source>
        <strain evidence="1 2">DSM 12556</strain>
    </source>
</reference>
<organism evidence="1 2">
    <name type="scientific">Thermanaerovibrio velox DSM 12556</name>
    <dbReference type="NCBI Taxonomy" id="926567"/>
    <lineage>
        <taxon>Bacteria</taxon>
        <taxon>Thermotogati</taxon>
        <taxon>Synergistota</taxon>
        <taxon>Synergistia</taxon>
        <taxon>Synergistales</taxon>
        <taxon>Synergistaceae</taxon>
        <taxon>Thermanaerovibrio</taxon>
    </lineage>
</organism>
<dbReference type="Gene3D" id="3.40.50.2000">
    <property type="entry name" value="Glycogen Phosphorylase B"/>
    <property type="match status" value="1"/>
</dbReference>
<dbReference type="SUPFAM" id="SSF53756">
    <property type="entry name" value="UDP-Glycosyltransferase/glycogen phosphorylase"/>
    <property type="match status" value="1"/>
</dbReference>
<dbReference type="eggNOG" id="COG0438">
    <property type="taxonomic scope" value="Bacteria"/>
</dbReference>
<dbReference type="Proteomes" id="UP000005730">
    <property type="component" value="Chromosome"/>
</dbReference>
<dbReference type="STRING" id="926567.TheveDRAFT_0052"/>
<accession>H0UMU6</accession>